<keyword evidence="9" id="KW-1015">Disulfide bond</keyword>
<dbReference type="GO" id="GO:0004784">
    <property type="term" value="F:superoxide dismutase activity"/>
    <property type="evidence" value="ECO:0007669"/>
    <property type="project" value="UniProtKB-EC"/>
</dbReference>
<evidence type="ECO:0000256" key="2">
    <source>
        <dbReference type="ARBA" id="ARBA00001973"/>
    </source>
</evidence>
<dbReference type="EC" id="1.15.1.1" evidence="4"/>
<dbReference type="InterPro" id="IPR024134">
    <property type="entry name" value="SOD_Cu/Zn_/chaperone"/>
</dbReference>
<evidence type="ECO:0000256" key="4">
    <source>
        <dbReference type="ARBA" id="ARBA00012682"/>
    </source>
</evidence>
<dbReference type="Proteomes" id="UP000192578">
    <property type="component" value="Unassembled WGS sequence"/>
</dbReference>
<evidence type="ECO:0000256" key="6">
    <source>
        <dbReference type="ARBA" id="ARBA00022833"/>
    </source>
</evidence>
<name>A0A1W0X7W3_HYPEX</name>
<keyword evidence="7" id="KW-0049">Antioxidant</keyword>
<sequence length="268" mass="27511">MGNTGSMEGSPTISPTIASIEFAVKMSCKNCEAAVKKALGDVQGIDSVAVDLAKESVIVQTSLTSSVVQNLIEKSGKKAVLRGVGAPGTQLGAAVVEFYGMGGVKGVTRFVQLSENKCLIDGTIDGLSPGRHGFAVCESGDLSQGCESVGNHYNPTKADHSGPDSPTGHVGDLGNILADATGRASFRFENNKIKLLDLIGHAVAIHAGEDDGGKGTGGSSKIDGNAGPKLACGILARSAGIMENEKKICSCSGETLWDERDTAKSKFN</sequence>
<comment type="similarity">
    <text evidence="3">Belongs to the Cu-Zn superoxide dismutase family.</text>
</comment>
<proteinExistence type="inferred from homology"/>
<dbReference type="OrthoDB" id="666972at2759"/>
<keyword evidence="15" id="KW-1185">Reference proteome</keyword>
<dbReference type="PANTHER" id="PTHR10003">
    <property type="entry name" value="SUPEROXIDE DISMUTASE CU-ZN -RELATED"/>
    <property type="match status" value="1"/>
</dbReference>
<dbReference type="FunFam" id="2.60.40.200:FF:000004">
    <property type="entry name" value="Copper chaperone for superoxide dismutase"/>
    <property type="match status" value="1"/>
</dbReference>
<comment type="caution">
    <text evidence="14">The sequence shown here is derived from an EMBL/GenBank/DDBJ whole genome shotgun (WGS) entry which is preliminary data.</text>
</comment>
<evidence type="ECO:0000256" key="12">
    <source>
        <dbReference type="ARBA" id="ARBA00072705"/>
    </source>
</evidence>
<dbReference type="PRINTS" id="PR00068">
    <property type="entry name" value="CUZNDISMTASE"/>
</dbReference>
<accession>A0A1W0X7W3</accession>
<evidence type="ECO:0000313" key="15">
    <source>
        <dbReference type="Proteomes" id="UP000192578"/>
    </source>
</evidence>
<evidence type="ECO:0000259" key="13">
    <source>
        <dbReference type="PROSITE" id="PS50846"/>
    </source>
</evidence>
<evidence type="ECO:0000256" key="10">
    <source>
        <dbReference type="ARBA" id="ARBA00025798"/>
    </source>
</evidence>
<dbReference type="InterPro" id="IPR036423">
    <property type="entry name" value="SOD-like_Cu/Zn_dom_sf"/>
</dbReference>
<comment type="cofactor">
    <cofactor evidence="2">
        <name>Cu(2+)</name>
        <dbReference type="ChEBI" id="CHEBI:29036"/>
    </cofactor>
</comment>
<dbReference type="Pfam" id="PF00080">
    <property type="entry name" value="Sod_Cu"/>
    <property type="match status" value="1"/>
</dbReference>
<dbReference type="InterPro" id="IPR006121">
    <property type="entry name" value="HMA_dom"/>
</dbReference>
<keyword evidence="6" id="KW-0862">Zinc</keyword>
<dbReference type="CDD" id="cd00305">
    <property type="entry name" value="Cu-Zn_Superoxide_Dismutase"/>
    <property type="match status" value="1"/>
</dbReference>
<evidence type="ECO:0000256" key="7">
    <source>
        <dbReference type="ARBA" id="ARBA00022862"/>
    </source>
</evidence>
<dbReference type="SUPFAM" id="SSF49329">
    <property type="entry name" value="Cu,Zn superoxide dismutase-like"/>
    <property type="match status" value="1"/>
</dbReference>
<evidence type="ECO:0000256" key="11">
    <source>
        <dbReference type="ARBA" id="ARBA00032899"/>
    </source>
</evidence>
<evidence type="ECO:0000256" key="3">
    <source>
        <dbReference type="ARBA" id="ARBA00010457"/>
    </source>
</evidence>
<dbReference type="InterPro" id="IPR001424">
    <property type="entry name" value="SOD_Cu_Zn_dom"/>
</dbReference>
<dbReference type="Pfam" id="PF00403">
    <property type="entry name" value="HMA"/>
    <property type="match status" value="1"/>
</dbReference>
<evidence type="ECO:0000256" key="5">
    <source>
        <dbReference type="ARBA" id="ARBA00022723"/>
    </source>
</evidence>
<dbReference type="SUPFAM" id="SSF55008">
    <property type="entry name" value="HMA, heavy metal-associated domain"/>
    <property type="match status" value="1"/>
</dbReference>
<dbReference type="InterPro" id="IPR036163">
    <property type="entry name" value="HMA_dom_sf"/>
</dbReference>
<dbReference type="EMBL" id="MTYJ01000011">
    <property type="protein sequence ID" value="OQV23498.1"/>
    <property type="molecule type" value="Genomic_DNA"/>
</dbReference>
<dbReference type="AlphaFoldDB" id="A0A1W0X7W3"/>
<protein>
    <recommendedName>
        <fullName evidence="12">Extracellular superoxide dismutase [Cu-Zn]</fullName>
        <ecNumber evidence="4">1.15.1.1</ecNumber>
    </recommendedName>
    <alternativeName>
        <fullName evidence="11">Superoxide dismutase copper chaperone</fullName>
    </alternativeName>
</protein>
<evidence type="ECO:0000256" key="8">
    <source>
        <dbReference type="ARBA" id="ARBA00023008"/>
    </source>
</evidence>
<dbReference type="GO" id="GO:0005507">
    <property type="term" value="F:copper ion binding"/>
    <property type="evidence" value="ECO:0007669"/>
    <property type="project" value="InterPro"/>
</dbReference>
<feature type="domain" description="HMA" evidence="13">
    <location>
        <begin position="17"/>
        <end position="80"/>
    </location>
</feature>
<evidence type="ECO:0000256" key="1">
    <source>
        <dbReference type="ARBA" id="ARBA00001947"/>
    </source>
</evidence>
<dbReference type="Gene3D" id="3.30.70.100">
    <property type="match status" value="1"/>
</dbReference>
<evidence type="ECO:0000256" key="9">
    <source>
        <dbReference type="ARBA" id="ARBA00023157"/>
    </source>
</evidence>
<keyword evidence="5" id="KW-0479">Metal-binding</keyword>
<dbReference type="CDD" id="cd00371">
    <property type="entry name" value="HMA"/>
    <property type="match status" value="1"/>
</dbReference>
<evidence type="ECO:0000313" key="14">
    <source>
        <dbReference type="EMBL" id="OQV23498.1"/>
    </source>
</evidence>
<organism evidence="14 15">
    <name type="scientific">Hypsibius exemplaris</name>
    <name type="common">Freshwater tardigrade</name>
    <dbReference type="NCBI Taxonomy" id="2072580"/>
    <lineage>
        <taxon>Eukaryota</taxon>
        <taxon>Metazoa</taxon>
        <taxon>Ecdysozoa</taxon>
        <taxon>Tardigrada</taxon>
        <taxon>Eutardigrada</taxon>
        <taxon>Parachela</taxon>
        <taxon>Hypsibioidea</taxon>
        <taxon>Hypsibiidae</taxon>
        <taxon>Hypsibius</taxon>
    </lineage>
</organism>
<keyword evidence="8" id="KW-0186">Copper</keyword>
<dbReference type="PROSITE" id="PS50846">
    <property type="entry name" value="HMA_2"/>
    <property type="match status" value="1"/>
</dbReference>
<reference evidence="15" key="1">
    <citation type="submission" date="2017-01" db="EMBL/GenBank/DDBJ databases">
        <title>Comparative genomics of anhydrobiosis in the tardigrade Hypsibius dujardini.</title>
        <authorList>
            <person name="Yoshida Y."/>
            <person name="Koutsovoulos G."/>
            <person name="Laetsch D."/>
            <person name="Stevens L."/>
            <person name="Kumar S."/>
            <person name="Horikawa D."/>
            <person name="Ishino K."/>
            <person name="Komine S."/>
            <person name="Tomita M."/>
            <person name="Blaxter M."/>
            <person name="Arakawa K."/>
        </authorList>
    </citation>
    <scope>NUCLEOTIDE SEQUENCE [LARGE SCALE GENOMIC DNA]</scope>
    <source>
        <strain evidence="15">Z151</strain>
    </source>
</reference>
<comment type="cofactor">
    <cofactor evidence="1">
        <name>Zn(2+)</name>
        <dbReference type="ChEBI" id="CHEBI:29105"/>
    </cofactor>
</comment>
<comment type="similarity">
    <text evidence="10">In the C-terminal section; belongs to the Cu-Zn superoxide dismutase family.</text>
</comment>
<dbReference type="Gene3D" id="2.60.40.200">
    <property type="entry name" value="Superoxide dismutase, copper/zinc binding domain"/>
    <property type="match status" value="1"/>
</dbReference>
<gene>
    <name evidence="14" type="ORF">BV898_02617</name>
</gene>